<evidence type="ECO:0000313" key="2">
    <source>
        <dbReference type="EMBL" id="CCF85110.1"/>
    </source>
</evidence>
<accession>I4EK98</accession>
<gene>
    <name evidence="2" type="ORF">NITHO_4490002</name>
</gene>
<feature type="compositionally biased region" description="Pro residues" evidence="1">
    <location>
        <begin position="46"/>
        <end position="60"/>
    </location>
</feature>
<reference evidence="2 3" key="1">
    <citation type="journal article" date="2012" name="ISME J.">
        <title>Nitrification expanded: discovery, physiology and genomics of a nitrite-oxidizing bacterium from the phylum Chloroflexi.</title>
        <authorList>
            <person name="Sorokin D.Y."/>
            <person name="Lucker S."/>
            <person name="Vejmelkova D."/>
            <person name="Kostrikina N.A."/>
            <person name="Kleerebezem R."/>
            <person name="Rijpstra W.I."/>
            <person name="Damste J.S."/>
            <person name="Le Paslier D."/>
            <person name="Muyzer G."/>
            <person name="Wagner M."/>
            <person name="van Loosdrecht M.C."/>
            <person name="Daims H."/>
        </authorList>
    </citation>
    <scope>NUCLEOTIDE SEQUENCE [LARGE SCALE GENOMIC DNA]</scope>
    <source>
        <strain evidence="3">none</strain>
    </source>
</reference>
<proteinExistence type="predicted"/>
<organism evidence="2 3">
    <name type="scientific">Nitrolancea hollandica Lb</name>
    <dbReference type="NCBI Taxonomy" id="1129897"/>
    <lineage>
        <taxon>Bacteria</taxon>
        <taxon>Pseudomonadati</taxon>
        <taxon>Thermomicrobiota</taxon>
        <taxon>Thermomicrobia</taxon>
        <taxon>Sphaerobacterales</taxon>
        <taxon>Sphaerobacterineae</taxon>
        <taxon>Sphaerobacteraceae</taxon>
        <taxon>Nitrolancea</taxon>
    </lineage>
</organism>
<sequence>MDCQLSFVKHTGDISSGLLAIVTLISTHQAHPVTLEASLTSNAGLTPPPCRAISPPNPGL</sequence>
<evidence type="ECO:0000313" key="3">
    <source>
        <dbReference type="Proteomes" id="UP000004221"/>
    </source>
</evidence>
<protein>
    <submittedName>
        <fullName evidence="2">Uncharacterized protein</fullName>
    </submittedName>
</protein>
<dbReference type="Proteomes" id="UP000004221">
    <property type="component" value="Unassembled WGS sequence"/>
</dbReference>
<dbReference type="EMBL" id="CAGS01000389">
    <property type="protein sequence ID" value="CCF85110.1"/>
    <property type="molecule type" value="Genomic_DNA"/>
</dbReference>
<name>I4EK98_9BACT</name>
<evidence type="ECO:0000256" key="1">
    <source>
        <dbReference type="SAM" id="MobiDB-lite"/>
    </source>
</evidence>
<keyword evidence="3" id="KW-1185">Reference proteome</keyword>
<comment type="caution">
    <text evidence="2">The sequence shown here is derived from an EMBL/GenBank/DDBJ whole genome shotgun (WGS) entry which is preliminary data.</text>
</comment>
<feature type="region of interest" description="Disordered" evidence="1">
    <location>
        <begin position="40"/>
        <end position="60"/>
    </location>
</feature>
<dbReference type="AlphaFoldDB" id="I4EK98"/>